<proteinExistence type="predicted"/>
<dbReference type="PANTHER" id="PTHR11079">
    <property type="entry name" value="CYTOSINE DEAMINASE FAMILY MEMBER"/>
    <property type="match status" value="1"/>
</dbReference>
<sequence length="501" mass="52896">MGILSKASSATSRAFRRLFGHAPTAGESEVAAGSIVSSSASQSTNRHHKQGDTNYHNNNNNTDGDDGNDNTGKSSTEHKGIAKTQGIASSSSSSFSSNPLHPSVKKEQIDSDNKPPTTTTQTETDPKADTMSAHPQQQSKREHVGKENIPPTSDALAASLANLSLDASYVAPVVKPTPPPTSSLQDPAVVAERAMHMRFTEEALDMARLALKTNETPVGCVIVHNGKVIARGMNATNVTRNGTRHAEFMAISALLSLPGKAGPRTTCLKPKVDISTSPEASDASSTYSHAPDEGNEDGSKGHLYPYGQKWHPAPRVDRSIIRESILYVTVEPCVMCASLLRQLGIKKVYFGAVNDKFGGTGGVFSIHANSLPVRADGQTASAHPTPRPSQLPDGSGTLGVSFPPGGGDGGNIEAGYEIEGGWGRDEAVALLRRFYVQENGRAPVPRKKEGRAARLAAMMEKDGDALPEEAVDEPAQSAEQNGMPVQADVLKEQVNVANGQA</sequence>
<organism evidence="4 5">
    <name type="scientific">Dactylonectria estremocensis</name>
    <dbReference type="NCBI Taxonomy" id="1079267"/>
    <lineage>
        <taxon>Eukaryota</taxon>
        <taxon>Fungi</taxon>
        <taxon>Dikarya</taxon>
        <taxon>Ascomycota</taxon>
        <taxon>Pezizomycotina</taxon>
        <taxon>Sordariomycetes</taxon>
        <taxon>Hypocreomycetidae</taxon>
        <taxon>Hypocreales</taxon>
        <taxon>Nectriaceae</taxon>
        <taxon>Dactylonectria</taxon>
    </lineage>
</organism>
<dbReference type="Pfam" id="PF00383">
    <property type="entry name" value="dCMP_cyt_deam_1"/>
    <property type="match status" value="2"/>
</dbReference>
<gene>
    <name evidence="4" type="ORF">B0J13DRAFT_618299</name>
</gene>
<dbReference type="Proteomes" id="UP000717696">
    <property type="component" value="Unassembled WGS sequence"/>
</dbReference>
<dbReference type="SUPFAM" id="SSF53927">
    <property type="entry name" value="Cytidine deaminase-like"/>
    <property type="match status" value="1"/>
</dbReference>
<feature type="region of interest" description="Disordered" evidence="2">
    <location>
        <begin position="268"/>
        <end position="306"/>
    </location>
</feature>
<feature type="compositionally biased region" description="Low complexity" evidence="2">
    <location>
        <begin position="52"/>
        <end position="62"/>
    </location>
</feature>
<protein>
    <recommendedName>
        <fullName evidence="3">CMP/dCMP-type deaminase domain-containing protein</fullName>
    </recommendedName>
</protein>
<feature type="compositionally biased region" description="Polar residues" evidence="2">
    <location>
        <begin position="274"/>
        <end position="288"/>
    </location>
</feature>
<reference evidence="4" key="1">
    <citation type="journal article" date="2021" name="Nat. Commun.">
        <title>Genetic determinants of endophytism in the Arabidopsis root mycobiome.</title>
        <authorList>
            <person name="Mesny F."/>
            <person name="Miyauchi S."/>
            <person name="Thiergart T."/>
            <person name="Pickel B."/>
            <person name="Atanasova L."/>
            <person name="Karlsson M."/>
            <person name="Huettel B."/>
            <person name="Barry K.W."/>
            <person name="Haridas S."/>
            <person name="Chen C."/>
            <person name="Bauer D."/>
            <person name="Andreopoulos W."/>
            <person name="Pangilinan J."/>
            <person name="LaButti K."/>
            <person name="Riley R."/>
            <person name="Lipzen A."/>
            <person name="Clum A."/>
            <person name="Drula E."/>
            <person name="Henrissat B."/>
            <person name="Kohler A."/>
            <person name="Grigoriev I.V."/>
            <person name="Martin F.M."/>
            <person name="Hacquard S."/>
        </authorList>
    </citation>
    <scope>NUCLEOTIDE SEQUENCE</scope>
    <source>
        <strain evidence="4">MPI-CAGE-AT-0021</strain>
    </source>
</reference>
<feature type="domain" description="CMP/dCMP-type deaminase" evidence="3">
    <location>
        <begin position="194"/>
        <end position="364"/>
    </location>
</feature>
<dbReference type="PROSITE" id="PS51747">
    <property type="entry name" value="CYT_DCMP_DEAMINASES_2"/>
    <property type="match status" value="1"/>
</dbReference>
<feature type="region of interest" description="Disordered" evidence="2">
    <location>
        <begin position="375"/>
        <end position="398"/>
    </location>
</feature>
<dbReference type="InterPro" id="IPR002125">
    <property type="entry name" value="CMP_dCMP_dom"/>
</dbReference>
<evidence type="ECO:0000313" key="4">
    <source>
        <dbReference type="EMBL" id="KAH7158274.1"/>
    </source>
</evidence>
<feature type="region of interest" description="Disordered" evidence="2">
    <location>
        <begin position="460"/>
        <end position="485"/>
    </location>
</feature>
<evidence type="ECO:0000259" key="3">
    <source>
        <dbReference type="PROSITE" id="PS51747"/>
    </source>
</evidence>
<evidence type="ECO:0000313" key="5">
    <source>
        <dbReference type="Proteomes" id="UP000717696"/>
    </source>
</evidence>
<dbReference type="Gene3D" id="3.40.140.10">
    <property type="entry name" value="Cytidine Deaminase, domain 2"/>
    <property type="match status" value="1"/>
</dbReference>
<keyword evidence="5" id="KW-1185">Reference proteome</keyword>
<feature type="region of interest" description="Disordered" evidence="2">
    <location>
        <begin position="22"/>
        <end position="152"/>
    </location>
</feature>
<feature type="compositionally biased region" description="Low complexity" evidence="2">
    <location>
        <begin position="27"/>
        <end position="43"/>
    </location>
</feature>
<accession>A0A9P9FCN6</accession>
<dbReference type="GO" id="GO:0005737">
    <property type="term" value="C:cytoplasm"/>
    <property type="evidence" value="ECO:0007669"/>
    <property type="project" value="TreeGrafter"/>
</dbReference>
<dbReference type="CDD" id="cd01285">
    <property type="entry name" value="nucleoside_deaminase"/>
    <property type="match status" value="1"/>
</dbReference>
<dbReference type="OrthoDB" id="1701769at2759"/>
<keyword evidence="1" id="KW-0378">Hydrolase</keyword>
<dbReference type="InterPro" id="IPR016193">
    <property type="entry name" value="Cytidine_deaminase-like"/>
</dbReference>
<evidence type="ECO:0000256" key="2">
    <source>
        <dbReference type="SAM" id="MobiDB-lite"/>
    </source>
</evidence>
<dbReference type="EMBL" id="JAGMUU010000003">
    <property type="protein sequence ID" value="KAH7158274.1"/>
    <property type="molecule type" value="Genomic_DNA"/>
</dbReference>
<dbReference type="GO" id="GO:0002100">
    <property type="term" value="P:tRNA wobble adenosine to inosine editing"/>
    <property type="evidence" value="ECO:0007669"/>
    <property type="project" value="InterPro"/>
</dbReference>
<dbReference type="GO" id="GO:0005634">
    <property type="term" value="C:nucleus"/>
    <property type="evidence" value="ECO:0007669"/>
    <property type="project" value="TreeGrafter"/>
</dbReference>
<feature type="compositionally biased region" description="Low complexity" evidence="2">
    <location>
        <begin position="114"/>
        <end position="123"/>
    </location>
</feature>
<dbReference type="GO" id="GO:0046872">
    <property type="term" value="F:metal ion binding"/>
    <property type="evidence" value="ECO:0007669"/>
    <property type="project" value="UniProtKB-KW"/>
</dbReference>
<dbReference type="GO" id="GO:0052717">
    <property type="term" value="F:tRNA-specific adenosine-34 deaminase activity"/>
    <property type="evidence" value="ECO:0007669"/>
    <property type="project" value="UniProtKB-EC"/>
</dbReference>
<comment type="caution">
    <text evidence="4">The sequence shown here is derived from an EMBL/GenBank/DDBJ whole genome shotgun (WGS) entry which is preliminary data.</text>
</comment>
<evidence type="ECO:0000256" key="1">
    <source>
        <dbReference type="ARBA" id="ARBA00022801"/>
    </source>
</evidence>
<name>A0A9P9FCN6_9HYPO</name>
<dbReference type="PANTHER" id="PTHR11079:SF149">
    <property type="entry name" value="TRNA-SPECIFIC ADENOSINE DEAMINASE 2"/>
    <property type="match status" value="1"/>
</dbReference>
<feature type="compositionally biased region" description="Basic and acidic residues" evidence="2">
    <location>
        <begin position="104"/>
        <end position="113"/>
    </location>
</feature>
<dbReference type="AlphaFoldDB" id="A0A9P9FCN6"/>